<dbReference type="EMBL" id="JAWDEY010000033">
    <property type="protein sequence ID" value="KAK6588396.1"/>
    <property type="molecule type" value="Genomic_DNA"/>
</dbReference>
<dbReference type="SUPFAM" id="SSF64356">
    <property type="entry name" value="SNARE-like"/>
    <property type="match status" value="1"/>
</dbReference>
<comment type="caution">
    <text evidence="1">The sequence shown here is derived from an EMBL/GenBank/DDBJ whole genome shotgun (WGS) entry which is preliminary data.</text>
</comment>
<evidence type="ECO:0000313" key="2">
    <source>
        <dbReference type="Proteomes" id="UP001311799"/>
    </source>
</evidence>
<keyword evidence="2" id="KW-1185">Reference proteome</keyword>
<reference evidence="1 2" key="1">
    <citation type="submission" date="2023-10" db="EMBL/GenBank/DDBJ databases">
        <title>Comparative genomics analysis reveals potential genetic determinants of host preference in Cryptosporidium xiaoi.</title>
        <authorList>
            <person name="Xiao L."/>
            <person name="Li J."/>
        </authorList>
    </citation>
    <scope>NUCLEOTIDE SEQUENCE [LARGE SCALE GENOMIC DNA]</scope>
    <source>
        <strain evidence="1 2">52996</strain>
    </source>
</reference>
<dbReference type="InterPro" id="IPR006722">
    <property type="entry name" value="Sedlin"/>
</dbReference>
<dbReference type="Pfam" id="PF04628">
    <property type="entry name" value="Sedlin_N"/>
    <property type="match status" value="1"/>
</dbReference>
<dbReference type="AlphaFoldDB" id="A0AAV9XUN1"/>
<accession>A0AAV9XUN1</accession>
<dbReference type="GO" id="GO:0006888">
    <property type="term" value="P:endoplasmic reticulum to Golgi vesicle-mediated transport"/>
    <property type="evidence" value="ECO:0007669"/>
    <property type="project" value="InterPro"/>
</dbReference>
<evidence type="ECO:0000313" key="1">
    <source>
        <dbReference type="EMBL" id="KAK6588396.1"/>
    </source>
</evidence>
<dbReference type="CDD" id="cd14825">
    <property type="entry name" value="TRAPPC2_sedlin"/>
    <property type="match status" value="1"/>
</dbReference>
<protein>
    <submittedName>
        <fullName evidence="1">Uncharacterized protein</fullName>
    </submittedName>
</protein>
<dbReference type="Proteomes" id="UP001311799">
    <property type="component" value="Unassembled WGS sequence"/>
</dbReference>
<dbReference type="InterPro" id="IPR011012">
    <property type="entry name" value="Longin-like_dom_sf"/>
</dbReference>
<dbReference type="GO" id="GO:0005737">
    <property type="term" value="C:cytoplasm"/>
    <property type="evidence" value="ECO:0007669"/>
    <property type="project" value="GOC"/>
</dbReference>
<name>A0AAV9XUN1_9CRYT</name>
<dbReference type="Gene3D" id="3.30.450.70">
    <property type="match status" value="1"/>
</dbReference>
<gene>
    <name evidence="1" type="ORF">RS030_5694</name>
</gene>
<sequence length="501" mass="58405">MINKTLEVVAISSTNLVPKCIFLKVILILVLLNIKVESQIYDSSNYILTQLDSRIYPNFSPLTHYPYYISEEAIIGYNTPSLKEDVSLRGKQDLKEKRDNIDEYHFRDFHEKKAEFAEAEKERRGNQESYKEFIKYSNYDKHNFKDRTGEFQVKKYLEEEKKRNREENNANIEHEVVRKIKSPIDAEKKGDTPIIPESDFADQEIFKYQIKKNNMKRIHYGASEYNHLAYFYDVNGNCYWVRIGFESKCLTYEEIYTKTRVDPTINVAFDSSSYHRLPQEYGKDKECVATYKDPKTRKRICIEKGEYINNLKKGPNRSGFLALYPERSKHSIEMDVSRRLVDCKGIGLEVYWLKGNKVMTTTGNMECLIFTIVGKNDSPLYEVDLSNNTGKADLNGCADELLIHASLDALDDSIWKNSALYLRTIYKIGDTQITAYVTPGHAKFLLLHHGKNSESIRQFFNEVRNLYVKVLMNPFHDANQPILTPSFDIRVRQAARRLLIQ</sequence>
<proteinExistence type="predicted"/>
<organism evidence="1 2">
    <name type="scientific">Cryptosporidium xiaoi</name>
    <dbReference type="NCBI Taxonomy" id="659607"/>
    <lineage>
        <taxon>Eukaryota</taxon>
        <taxon>Sar</taxon>
        <taxon>Alveolata</taxon>
        <taxon>Apicomplexa</taxon>
        <taxon>Conoidasida</taxon>
        <taxon>Coccidia</taxon>
        <taxon>Eucoccidiorida</taxon>
        <taxon>Eimeriorina</taxon>
        <taxon>Cryptosporidiidae</taxon>
        <taxon>Cryptosporidium</taxon>
    </lineage>
</organism>
<dbReference type="PANTHER" id="PTHR12403">
    <property type="entry name" value="TRAFFICKING PROTEIN PARTICLE COMPLEX SUBUNIT 2"/>
    <property type="match status" value="1"/>
</dbReference>